<name>A0A1M5GL79_9BACI</name>
<dbReference type="OrthoDB" id="9797653at2"/>
<dbReference type="Proteomes" id="UP000183988">
    <property type="component" value="Unassembled WGS sequence"/>
</dbReference>
<dbReference type="PANTHER" id="PTHR48207">
    <property type="entry name" value="SUCCINATE--HYDROXYMETHYLGLUTARATE COA-TRANSFERASE"/>
    <property type="match status" value="1"/>
</dbReference>
<accession>A0A1M5GL79</accession>
<dbReference type="PANTHER" id="PTHR48207:SF3">
    <property type="entry name" value="SUCCINATE--HYDROXYMETHYLGLUTARATE COA-TRANSFERASE"/>
    <property type="match status" value="1"/>
</dbReference>
<dbReference type="EMBL" id="FQVW01000013">
    <property type="protein sequence ID" value="SHG04291.1"/>
    <property type="molecule type" value="Genomic_DNA"/>
</dbReference>
<keyword evidence="1 2" id="KW-0808">Transferase</keyword>
<dbReference type="GO" id="GO:0008410">
    <property type="term" value="F:CoA-transferase activity"/>
    <property type="evidence" value="ECO:0007669"/>
    <property type="project" value="TreeGrafter"/>
</dbReference>
<dbReference type="Gene3D" id="3.30.1540.10">
    <property type="entry name" value="formyl-coa transferase, domain 3"/>
    <property type="match status" value="1"/>
</dbReference>
<organism evidence="2 3">
    <name type="scientific">Ornithinibacillus halophilus</name>
    <dbReference type="NCBI Taxonomy" id="930117"/>
    <lineage>
        <taxon>Bacteria</taxon>
        <taxon>Bacillati</taxon>
        <taxon>Bacillota</taxon>
        <taxon>Bacilli</taxon>
        <taxon>Bacillales</taxon>
        <taxon>Bacillaceae</taxon>
        <taxon>Ornithinibacillus</taxon>
    </lineage>
</organism>
<reference evidence="2 3" key="1">
    <citation type="submission" date="2016-11" db="EMBL/GenBank/DDBJ databases">
        <authorList>
            <person name="Jaros S."/>
            <person name="Januszkiewicz K."/>
            <person name="Wedrychowicz H."/>
        </authorList>
    </citation>
    <scope>NUCLEOTIDE SEQUENCE [LARGE SCALE GENOMIC DNA]</scope>
    <source>
        <strain evidence="2 3">IBRC-M 10683</strain>
    </source>
</reference>
<evidence type="ECO:0000256" key="1">
    <source>
        <dbReference type="ARBA" id="ARBA00022679"/>
    </source>
</evidence>
<dbReference type="RefSeq" id="WP_072889663.1">
    <property type="nucleotide sequence ID" value="NZ_FQVW01000013.1"/>
</dbReference>
<dbReference type="STRING" id="930117.SAMN05216225_101352"/>
<dbReference type="Gene3D" id="3.40.50.10540">
    <property type="entry name" value="Crotonobetainyl-coa:carnitine coa-transferase, domain 1"/>
    <property type="match status" value="1"/>
</dbReference>
<dbReference type="InterPro" id="IPR050483">
    <property type="entry name" value="CoA-transferase_III_domain"/>
</dbReference>
<keyword evidence="3" id="KW-1185">Reference proteome</keyword>
<dbReference type="InterPro" id="IPR023606">
    <property type="entry name" value="CoA-Trfase_III_dom_1_sf"/>
</dbReference>
<dbReference type="SUPFAM" id="SSF89796">
    <property type="entry name" value="CoA-transferase family III (CaiB/BaiF)"/>
    <property type="match status" value="1"/>
</dbReference>
<dbReference type="InterPro" id="IPR044855">
    <property type="entry name" value="CoA-Trfase_III_dom3_sf"/>
</dbReference>
<protein>
    <submittedName>
        <fullName evidence="2">Formyl-CoA transferase/CoA:oxalate CoA-transferase</fullName>
    </submittedName>
</protein>
<sequence>MSLPLEGIKVLDISQAIAGPLAGQMLGDLGAEVIKVEKPTGDETRAMLPPEWNGESMIYLSNNRNKRSISIDLKTEQGIKIIHSLIEDCDVFIENFRTGTADRLGIGYEELSYINPSLVYLSISGFGRTGPEKNRGGYDIILQAYGGLMGVTGEPGRAPVKVGTSIVDITTGISGVVGILSALYSRKETGKGQYVDCSLLDSQVMMLNYLIPTYFGTGKSPTMQGSSHPSLFPYQAFPTKDQYIVLGIANDGLWEKSCQALGWEDLLVYKYSTNQLRIEHKEELIEIITDRLSERTCEEVCSKLDAVGVPCSPINSIEQVVNTEQFKYREMAKEILHPRIENLKTPSFPIKFSEDTTTVRRHPPLLGEHTDEVLLELGHTQEEIRALREKKVVK</sequence>
<dbReference type="InterPro" id="IPR003673">
    <property type="entry name" value="CoA-Trfase_fam_III"/>
</dbReference>
<dbReference type="Pfam" id="PF02515">
    <property type="entry name" value="CoA_transf_3"/>
    <property type="match status" value="1"/>
</dbReference>
<evidence type="ECO:0000313" key="3">
    <source>
        <dbReference type="Proteomes" id="UP000183988"/>
    </source>
</evidence>
<dbReference type="AlphaFoldDB" id="A0A1M5GL79"/>
<evidence type="ECO:0000313" key="2">
    <source>
        <dbReference type="EMBL" id="SHG04291.1"/>
    </source>
</evidence>
<proteinExistence type="predicted"/>
<gene>
    <name evidence="2" type="ORF">SAMN05216225_101352</name>
</gene>